<feature type="region of interest" description="Disordered" evidence="2">
    <location>
        <begin position="71"/>
        <end position="108"/>
    </location>
</feature>
<evidence type="ECO:0000256" key="1">
    <source>
        <dbReference type="ARBA" id="ARBA00010097"/>
    </source>
</evidence>
<dbReference type="PANTHER" id="PTHR13992:SF21">
    <property type="entry name" value="NUCLEAR RECEPTOR COREPRESSOR 2"/>
    <property type="match status" value="1"/>
</dbReference>
<proteinExistence type="inferred from homology"/>
<feature type="compositionally biased region" description="Basic and acidic residues" evidence="2">
    <location>
        <begin position="71"/>
        <end position="87"/>
    </location>
</feature>
<accession>A0ABV0RVG1</accession>
<feature type="region of interest" description="Disordered" evidence="2">
    <location>
        <begin position="274"/>
        <end position="301"/>
    </location>
</feature>
<dbReference type="PANTHER" id="PTHR13992">
    <property type="entry name" value="NUCLEAR RECEPTOR CO-REPRESSOR RELATED NCOR"/>
    <property type="match status" value="1"/>
</dbReference>
<organism evidence="3 4">
    <name type="scientific">Xenoophorus captivus</name>
    <dbReference type="NCBI Taxonomy" id="1517983"/>
    <lineage>
        <taxon>Eukaryota</taxon>
        <taxon>Metazoa</taxon>
        <taxon>Chordata</taxon>
        <taxon>Craniata</taxon>
        <taxon>Vertebrata</taxon>
        <taxon>Euteleostomi</taxon>
        <taxon>Actinopterygii</taxon>
        <taxon>Neopterygii</taxon>
        <taxon>Teleostei</taxon>
        <taxon>Neoteleostei</taxon>
        <taxon>Acanthomorphata</taxon>
        <taxon>Ovalentaria</taxon>
        <taxon>Atherinomorphae</taxon>
        <taxon>Cyprinodontiformes</taxon>
        <taxon>Goodeidae</taxon>
        <taxon>Xenoophorus</taxon>
    </lineage>
</organism>
<evidence type="ECO:0008006" key="5">
    <source>
        <dbReference type="Google" id="ProtNLM"/>
    </source>
</evidence>
<evidence type="ECO:0000313" key="4">
    <source>
        <dbReference type="Proteomes" id="UP001434883"/>
    </source>
</evidence>
<keyword evidence="4" id="KW-1185">Reference proteome</keyword>
<comment type="similarity">
    <text evidence="1">Belongs to the N-CoR nuclear receptor corepressors family.</text>
</comment>
<reference evidence="3 4" key="1">
    <citation type="submission" date="2021-06" db="EMBL/GenBank/DDBJ databases">
        <authorList>
            <person name="Palmer J.M."/>
        </authorList>
    </citation>
    <scope>NUCLEOTIDE SEQUENCE [LARGE SCALE GENOMIC DNA]</scope>
    <source>
        <strain evidence="3 4">XC_2019</strain>
        <tissue evidence="3">Muscle</tissue>
    </source>
</reference>
<dbReference type="Proteomes" id="UP001434883">
    <property type="component" value="Unassembled WGS sequence"/>
</dbReference>
<protein>
    <recommendedName>
        <fullName evidence="5">Nuclear receptor corepressor 2</fullName>
    </recommendedName>
</protein>
<dbReference type="EMBL" id="JAHRIN010059501">
    <property type="protein sequence ID" value="MEQ2212184.1"/>
    <property type="molecule type" value="Genomic_DNA"/>
</dbReference>
<sequence length="301" mass="33362">NHAMRKKLILYFKRRNHARKQWEQKFCQRYDQLMEAWEKKVERIENNPRRRAKESKVREYYEKQFPEIRKQREMQERMQREEDKDWPRNAPMSSAAATPGQPAHVSSGQNVLGRTDNYCGLHQPSREAAFPSVAQCNTQTDHMEQQTSVGQSYPCNRSSEPRSGYAVQGHSVIWSALGQSSQSGTAVVLLRVGNGGPIRLRWKCSVTVVLLDEQSGRATKCGCARALLAPRPTLCFTPPGFACIHSSQCEGALPHADPDSSALATDALIGGNISAPEGTTLTTPASGEHAVSGRGNNAQST</sequence>
<comment type="caution">
    <text evidence="3">The sequence shown here is derived from an EMBL/GenBank/DDBJ whole genome shotgun (WGS) entry which is preliminary data.</text>
</comment>
<dbReference type="InterPro" id="IPR051571">
    <property type="entry name" value="N-CoR_corepressor"/>
</dbReference>
<evidence type="ECO:0000313" key="3">
    <source>
        <dbReference type="EMBL" id="MEQ2212184.1"/>
    </source>
</evidence>
<evidence type="ECO:0000256" key="2">
    <source>
        <dbReference type="SAM" id="MobiDB-lite"/>
    </source>
</evidence>
<name>A0ABV0RVG1_9TELE</name>
<feature type="non-terminal residue" evidence="3">
    <location>
        <position position="1"/>
    </location>
</feature>
<gene>
    <name evidence="3" type="ORF">XENOCAPTIV_026962</name>
</gene>